<feature type="transmembrane region" description="Helical" evidence="6">
    <location>
        <begin position="47"/>
        <end position="77"/>
    </location>
</feature>
<dbReference type="Pfam" id="PF07219">
    <property type="entry name" value="HemY_N"/>
    <property type="match status" value="1"/>
</dbReference>
<evidence type="ECO:0000256" key="1">
    <source>
        <dbReference type="ARBA" id="ARBA00004370"/>
    </source>
</evidence>
<keyword evidence="4 6" id="KW-0472">Membrane</keyword>
<keyword evidence="9" id="KW-1185">Reference proteome</keyword>
<protein>
    <submittedName>
        <fullName evidence="8">HemY protein</fullName>
    </submittedName>
</protein>
<evidence type="ECO:0000313" key="9">
    <source>
        <dbReference type="Proteomes" id="UP000244077"/>
    </source>
</evidence>
<keyword evidence="2 6" id="KW-0812">Transmembrane</keyword>
<dbReference type="Pfam" id="PF14559">
    <property type="entry name" value="TPR_19"/>
    <property type="match status" value="1"/>
</dbReference>
<dbReference type="GO" id="GO:0016020">
    <property type="term" value="C:membrane"/>
    <property type="evidence" value="ECO:0007669"/>
    <property type="project" value="UniProtKB-SubCell"/>
</dbReference>
<dbReference type="Gene3D" id="1.25.40.10">
    <property type="entry name" value="Tetratricopeptide repeat domain"/>
    <property type="match status" value="2"/>
</dbReference>
<dbReference type="SUPFAM" id="SSF48452">
    <property type="entry name" value="TPR-like"/>
    <property type="match status" value="1"/>
</dbReference>
<evidence type="ECO:0000256" key="2">
    <source>
        <dbReference type="ARBA" id="ARBA00022692"/>
    </source>
</evidence>
<dbReference type="EMBL" id="QAOH01000011">
    <property type="protein sequence ID" value="PTQ69659.1"/>
    <property type="molecule type" value="Genomic_DNA"/>
</dbReference>
<dbReference type="PIRSF" id="PIRSF031802">
    <property type="entry name" value="UCP031802"/>
    <property type="match status" value="1"/>
</dbReference>
<accession>A0A2T5HDM3</accession>
<dbReference type="InterPro" id="IPR016982">
    <property type="entry name" value="Mms48"/>
</dbReference>
<name>A0A2T5HDM3_9RHOB</name>
<comment type="caution">
    <text evidence="8">The sequence shown here is derived from an EMBL/GenBank/DDBJ whole genome shotgun (WGS) entry which is preliminary data.</text>
</comment>
<evidence type="ECO:0000256" key="5">
    <source>
        <dbReference type="SAM" id="MobiDB-lite"/>
    </source>
</evidence>
<comment type="subcellular location">
    <subcellularLocation>
        <location evidence="1">Membrane</location>
    </subcellularLocation>
</comment>
<evidence type="ECO:0000259" key="7">
    <source>
        <dbReference type="Pfam" id="PF07219"/>
    </source>
</evidence>
<evidence type="ECO:0000256" key="3">
    <source>
        <dbReference type="ARBA" id="ARBA00022989"/>
    </source>
</evidence>
<reference evidence="8 9" key="1">
    <citation type="submission" date="2018-04" db="EMBL/GenBank/DDBJ databases">
        <title>Genomic Encyclopedia of Archaeal and Bacterial Type Strains, Phase II (KMG-II): from individual species to whole genera.</title>
        <authorList>
            <person name="Goeker M."/>
        </authorList>
    </citation>
    <scope>NUCLEOTIDE SEQUENCE [LARGE SCALE GENOMIC DNA]</scope>
    <source>
        <strain evidence="8 9">DSM 100434</strain>
    </source>
</reference>
<evidence type="ECO:0000313" key="8">
    <source>
        <dbReference type="EMBL" id="PTQ69659.1"/>
    </source>
</evidence>
<proteinExistence type="predicted"/>
<dbReference type="RefSeq" id="WP_107817166.1">
    <property type="nucleotide sequence ID" value="NZ_QAOH01000011.1"/>
</dbReference>
<keyword evidence="3 6" id="KW-1133">Transmembrane helix</keyword>
<dbReference type="Proteomes" id="UP000244077">
    <property type="component" value="Unassembled WGS sequence"/>
</dbReference>
<dbReference type="InterPro" id="IPR010817">
    <property type="entry name" value="HemY_N"/>
</dbReference>
<feature type="domain" description="HemY N-terminal" evidence="7">
    <location>
        <begin position="30"/>
        <end position="143"/>
    </location>
</feature>
<gene>
    <name evidence="8" type="ORF">C8N42_1118</name>
</gene>
<sequence length="496" mass="54027">MLWSLVKIVLFVLIVAALAYGGMVLMDMEGGAQIAFGSVEISLTPLKVVLALIALVVVIYVVLKLLGLLVAVMKFLLGDETAISRYFDRNREKKGIEAVTEGMMALASGDGRQALAKAAKAEKYLQKPELTNLLKAQAAVMNGDKLTAERAFKQLVADERTRFVGVQGIMKQKLEEGDTDTALKLAEKAFALKPKHVETQDILLRLQAEKGDWSAARGTLSAKLKHGAIPRDVHKRRDAVLALSQAKGVFEKGASIEAREAAIEANKKSPDLIPAAVMASDEYVTEGKGRQAARVLKKAWEAQPHPDLAAAFARIEPKETPEQRLKRFGALTKIHPEDPETKMLLAELYIAAEDFPAARRALGDLAEINPTARSLTILAAIERGEGSDDVVVRGWLTRALTAPRGPQWVCDKCQTIHAEWTPVCENCGGFDTLSWRKPTHSEVAMPAGTEMLPMIVGATPEPESEEAEILEEDGNDMPSMVDVTPAEPEEKTKVEN</sequence>
<evidence type="ECO:0000256" key="4">
    <source>
        <dbReference type="ARBA" id="ARBA00023136"/>
    </source>
</evidence>
<organism evidence="8 9">
    <name type="scientific">Celeribacter persicus</name>
    <dbReference type="NCBI Taxonomy" id="1651082"/>
    <lineage>
        <taxon>Bacteria</taxon>
        <taxon>Pseudomonadati</taxon>
        <taxon>Pseudomonadota</taxon>
        <taxon>Alphaproteobacteria</taxon>
        <taxon>Rhodobacterales</taxon>
        <taxon>Roseobacteraceae</taxon>
        <taxon>Celeribacter</taxon>
    </lineage>
</organism>
<evidence type="ECO:0000256" key="6">
    <source>
        <dbReference type="SAM" id="Phobius"/>
    </source>
</evidence>
<dbReference type="InterPro" id="IPR011990">
    <property type="entry name" value="TPR-like_helical_dom_sf"/>
</dbReference>
<feature type="compositionally biased region" description="Acidic residues" evidence="5">
    <location>
        <begin position="462"/>
        <end position="475"/>
    </location>
</feature>
<dbReference type="OrthoDB" id="9798343at2"/>
<feature type="region of interest" description="Disordered" evidence="5">
    <location>
        <begin position="458"/>
        <end position="496"/>
    </location>
</feature>
<dbReference type="AlphaFoldDB" id="A0A2T5HDM3"/>